<evidence type="ECO:0000256" key="1">
    <source>
        <dbReference type="SAM" id="MobiDB-lite"/>
    </source>
</evidence>
<keyword evidence="3" id="KW-1185">Reference proteome</keyword>
<dbReference type="EMBL" id="JAYGHY010000093">
    <property type="protein sequence ID" value="MEA5444054.1"/>
    <property type="molecule type" value="Genomic_DNA"/>
</dbReference>
<evidence type="ECO:0000313" key="3">
    <source>
        <dbReference type="Proteomes" id="UP001302329"/>
    </source>
</evidence>
<comment type="caution">
    <text evidence="2">The sequence shown here is derived from an EMBL/GenBank/DDBJ whole genome shotgun (WGS) entry which is preliminary data.</text>
</comment>
<protein>
    <recommendedName>
        <fullName evidence="4">Rhamnan synthesis protein F</fullName>
    </recommendedName>
</protein>
<gene>
    <name evidence="2" type="ORF">VB739_15965</name>
</gene>
<dbReference type="RefSeq" id="WP_323357996.1">
    <property type="nucleotide sequence ID" value="NZ_JAYGHY010000093.1"/>
</dbReference>
<feature type="compositionally biased region" description="Basic and acidic residues" evidence="1">
    <location>
        <begin position="43"/>
        <end position="62"/>
    </location>
</feature>
<proteinExistence type="predicted"/>
<feature type="region of interest" description="Disordered" evidence="1">
    <location>
        <begin position="43"/>
        <end position="72"/>
    </location>
</feature>
<dbReference type="Pfam" id="PF05045">
    <property type="entry name" value="RgpF"/>
    <property type="match status" value="1"/>
</dbReference>
<reference evidence="2 3" key="1">
    <citation type="submission" date="2023-12" db="EMBL/GenBank/DDBJ databases">
        <title>Baltic Sea Cyanobacteria.</title>
        <authorList>
            <person name="Delbaje E."/>
            <person name="Fewer D.P."/>
            <person name="Shishido T.K."/>
        </authorList>
    </citation>
    <scope>NUCLEOTIDE SEQUENCE [LARGE SCALE GENOMIC DNA]</scope>
    <source>
        <strain evidence="2 3">UHCC 0281</strain>
    </source>
</reference>
<evidence type="ECO:0000313" key="2">
    <source>
        <dbReference type="EMBL" id="MEA5444054.1"/>
    </source>
</evidence>
<accession>A0ABU5SZV8</accession>
<sequence length="432" mass="49244">MTDSFKKVLKAPLGLWKKIKIKIFILSNYVQAQIDFWIGRDGRRSSPEKRLRPIDRHGEVERAGATSSSKALPGTPERIALFIAYARRLTNSNRAYIETLKEAGFAVVYINNERTDPEDGALLEGLCWRVFDRRNIGRDFGGFRDGVLLLHSEGHLERCQLLCIANDSMQFIPGRNAQALVSSLNAFASSGQQALFSHISHQIQTHYQSYFQVLKPEIFRSRWFLQFWKNYQFLSHRGHCIYNGEIALSQMVYRRFPAVDTLYTSDKLQEALESHFRAEGGVPAEEVLRLMPSPARTSQRRKIGYSLQQLMLLSDQHEKLTGAQLYSVADLIENGNPSHIAAFLYPVYLHCPFVKHDLCTAGSYTMAQAISLFREVVRQSLGVGESAQVERLVDEFRNLMYSRGVPLSYDNRLREAAIKGITGTFIYPSTYE</sequence>
<dbReference type="InterPro" id="IPR007739">
    <property type="entry name" value="RgpF"/>
</dbReference>
<organism evidence="2 3">
    <name type="scientific">Cyanobium gracile UHCC 0281</name>
    <dbReference type="NCBI Taxonomy" id="3110309"/>
    <lineage>
        <taxon>Bacteria</taxon>
        <taxon>Bacillati</taxon>
        <taxon>Cyanobacteriota</taxon>
        <taxon>Cyanophyceae</taxon>
        <taxon>Synechococcales</taxon>
        <taxon>Prochlorococcaceae</taxon>
        <taxon>Cyanobium</taxon>
    </lineage>
</organism>
<name>A0ABU5SZV8_9CYAN</name>
<evidence type="ECO:0008006" key="4">
    <source>
        <dbReference type="Google" id="ProtNLM"/>
    </source>
</evidence>
<dbReference type="Proteomes" id="UP001302329">
    <property type="component" value="Unassembled WGS sequence"/>
</dbReference>